<name>A0A8K0K1X2_LADFU</name>
<gene>
    <name evidence="2" type="ORF">J437_LFUL006752</name>
</gene>
<evidence type="ECO:0000256" key="1">
    <source>
        <dbReference type="SAM" id="MobiDB-lite"/>
    </source>
</evidence>
<dbReference type="Proteomes" id="UP000792457">
    <property type="component" value="Unassembled WGS sequence"/>
</dbReference>
<feature type="compositionally biased region" description="Basic and acidic residues" evidence="1">
    <location>
        <begin position="32"/>
        <end position="41"/>
    </location>
</feature>
<sequence>MVTYFFRFAESKKRRFHPLRELRRIFRIKSRRSPEDGDRDVIPQPSAVASSYGPSALARDEGRDSGGAAAAYGDLDEAYRSRSASELLSGEEDEEDEESPGGRRRGILQHSRTFCLEPSKTFRNILDSLCPFGTRFPAAPPTSHKKSIGMMPSFYIHVFEPNPAVPNRNLLHGLGMKGYHTI</sequence>
<evidence type="ECO:0000313" key="3">
    <source>
        <dbReference type="Proteomes" id="UP000792457"/>
    </source>
</evidence>
<feature type="compositionally biased region" description="Acidic residues" evidence="1">
    <location>
        <begin position="89"/>
        <end position="99"/>
    </location>
</feature>
<dbReference type="AlphaFoldDB" id="A0A8K0K1X2"/>
<protein>
    <submittedName>
        <fullName evidence="2">Uncharacterized protein</fullName>
    </submittedName>
</protein>
<dbReference type="EMBL" id="KZ308267">
    <property type="protein sequence ID" value="KAG8226122.1"/>
    <property type="molecule type" value="Genomic_DNA"/>
</dbReference>
<organism evidence="2 3">
    <name type="scientific">Ladona fulva</name>
    <name type="common">Scarce chaser dragonfly</name>
    <name type="synonym">Libellula fulva</name>
    <dbReference type="NCBI Taxonomy" id="123851"/>
    <lineage>
        <taxon>Eukaryota</taxon>
        <taxon>Metazoa</taxon>
        <taxon>Ecdysozoa</taxon>
        <taxon>Arthropoda</taxon>
        <taxon>Hexapoda</taxon>
        <taxon>Insecta</taxon>
        <taxon>Pterygota</taxon>
        <taxon>Palaeoptera</taxon>
        <taxon>Odonata</taxon>
        <taxon>Epiprocta</taxon>
        <taxon>Anisoptera</taxon>
        <taxon>Libelluloidea</taxon>
        <taxon>Libellulidae</taxon>
        <taxon>Ladona</taxon>
    </lineage>
</organism>
<accession>A0A8K0K1X2</accession>
<feature type="region of interest" description="Disordered" evidence="1">
    <location>
        <begin position="32"/>
        <end position="106"/>
    </location>
</feature>
<reference evidence="2" key="2">
    <citation type="submission" date="2017-10" db="EMBL/GenBank/DDBJ databases">
        <title>Ladona fulva Genome sequencing and assembly.</title>
        <authorList>
            <person name="Murali S."/>
            <person name="Richards S."/>
            <person name="Bandaranaike D."/>
            <person name="Bellair M."/>
            <person name="Blankenburg K."/>
            <person name="Chao H."/>
            <person name="Dinh H."/>
            <person name="Doddapaneni H."/>
            <person name="Dugan-Rocha S."/>
            <person name="Elkadiri S."/>
            <person name="Gnanaolivu R."/>
            <person name="Hernandez B."/>
            <person name="Skinner E."/>
            <person name="Javaid M."/>
            <person name="Lee S."/>
            <person name="Li M."/>
            <person name="Ming W."/>
            <person name="Munidasa M."/>
            <person name="Muniz J."/>
            <person name="Nguyen L."/>
            <person name="Hughes D."/>
            <person name="Osuji N."/>
            <person name="Pu L.-L."/>
            <person name="Puazo M."/>
            <person name="Qu C."/>
            <person name="Quiroz J."/>
            <person name="Raj R."/>
            <person name="Weissenberger G."/>
            <person name="Xin Y."/>
            <person name="Zou X."/>
            <person name="Han Y."/>
            <person name="Worley K."/>
            <person name="Muzny D."/>
            <person name="Gibbs R."/>
        </authorList>
    </citation>
    <scope>NUCLEOTIDE SEQUENCE</scope>
    <source>
        <strain evidence="2">Sampled in the wild</strain>
    </source>
</reference>
<proteinExistence type="predicted"/>
<evidence type="ECO:0000313" key="2">
    <source>
        <dbReference type="EMBL" id="KAG8226122.1"/>
    </source>
</evidence>
<keyword evidence="3" id="KW-1185">Reference proteome</keyword>
<reference evidence="2" key="1">
    <citation type="submission" date="2013-04" db="EMBL/GenBank/DDBJ databases">
        <authorList>
            <person name="Qu J."/>
            <person name="Murali S.C."/>
            <person name="Bandaranaike D."/>
            <person name="Bellair M."/>
            <person name="Blankenburg K."/>
            <person name="Chao H."/>
            <person name="Dinh H."/>
            <person name="Doddapaneni H."/>
            <person name="Downs B."/>
            <person name="Dugan-Rocha S."/>
            <person name="Elkadiri S."/>
            <person name="Gnanaolivu R.D."/>
            <person name="Hernandez B."/>
            <person name="Javaid M."/>
            <person name="Jayaseelan J.C."/>
            <person name="Lee S."/>
            <person name="Li M."/>
            <person name="Ming W."/>
            <person name="Munidasa M."/>
            <person name="Muniz J."/>
            <person name="Nguyen L."/>
            <person name="Ongeri F."/>
            <person name="Osuji N."/>
            <person name="Pu L.-L."/>
            <person name="Puazo M."/>
            <person name="Qu C."/>
            <person name="Quiroz J."/>
            <person name="Raj R."/>
            <person name="Weissenberger G."/>
            <person name="Xin Y."/>
            <person name="Zou X."/>
            <person name="Han Y."/>
            <person name="Richards S."/>
            <person name="Worley K."/>
            <person name="Muzny D."/>
            <person name="Gibbs R."/>
        </authorList>
    </citation>
    <scope>NUCLEOTIDE SEQUENCE</scope>
    <source>
        <strain evidence="2">Sampled in the wild</strain>
    </source>
</reference>
<comment type="caution">
    <text evidence="2">The sequence shown here is derived from an EMBL/GenBank/DDBJ whole genome shotgun (WGS) entry which is preliminary data.</text>
</comment>
<dbReference type="OrthoDB" id="6621371at2759"/>